<dbReference type="CDD" id="cd21109">
    <property type="entry name" value="SPASM"/>
    <property type="match status" value="1"/>
</dbReference>
<dbReference type="PANTHER" id="PTHR11228">
    <property type="entry name" value="RADICAL SAM DOMAIN PROTEIN"/>
    <property type="match status" value="1"/>
</dbReference>
<dbReference type="EMBL" id="DTGR01000049">
    <property type="protein sequence ID" value="HHS28726.1"/>
    <property type="molecule type" value="Genomic_DNA"/>
</dbReference>
<dbReference type="InterPro" id="IPR007197">
    <property type="entry name" value="rSAM"/>
</dbReference>
<reference evidence="7" key="1">
    <citation type="journal article" date="2020" name="mSystems">
        <title>Genome- and Community-Level Interaction Insights into Carbon Utilization and Element Cycling Functions of Hydrothermarchaeota in Hydrothermal Sediment.</title>
        <authorList>
            <person name="Zhou Z."/>
            <person name="Liu Y."/>
            <person name="Xu W."/>
            <person name="Pan J."/>
            <person name="Luo Z.H."/>
            <person name="Li M."/>
        </authorList>
    </citation>
    <scope>NUCLEOTIDE SEQUENCE [LARGE SCALE GENOMIC DNA]</scope>
    <source>
        <strain evidence="7">SpSt-767</strain>
    </source>
</reference>
<name>A0A7V6A2G7_9BACT</name>
<evidence type="ECO:0000313" key="7">
    <source>
        <dbReference type="EMBL" id="HHS28726.1"/>
    </source>
</evidence>
<keyword evidence="2" id="KW-0949">S-adenosyl-L-methionine</keyword>
<dbReference type="CDD" id="cd01335">
    <property type="entry name" value="Radical_SAM"/>
    <property type="match status" value="1"/>
</dbReference>
<dbReference type="SFLD" id="SFLDS00029">
    <property type="entry name" value="Radical_SAM"/>
    <property type="match status" value="1"/>
</dbReference>
<dbReference type="SFLD" id="SFLDG01067">
    <property type="entry name" value="SPASM/twitch_domain_containing"/>
    <property type="match status" value="1"/>
</dbReference>
<dbReference type="InterPro" id="IPR050377">
    <property type="entry name" value="Radical_SAM_PqqE_MftC-like"/>
</dbReference>
<dbReference type="NCBIfam" id="TIGR04085">
    <property type="entry name" value="rSAM_more_4Fe4S"/>
    <property type="match status" value="1"/>
</dbReference>
<keyword evidence="5" id="KW-0411">Iron-sulfur</keyword>
<proteinExistence type="predicted"/>
<dbReference type="SUPFAM" id="SSF102114">
    <property type="entry name" value="Radical SAM enzymes"/>
    <property type="match status" value="1"/>
</dbReference>
<dbReference type="GO" id="GO:0003824">
    <property type="term" value="F:catalytic activity"/>
    <property type="evidence" value="ECO:0007669"/>
    <property type="project" value="InterPro"/>
</dbReference>
<gene>
    <name evidence="7" type="ORF">ENV52_03375</name>
</gene>
<dbReference type="InterPro" id="IPR058240">
    <property type="entry name" value="rSAM_sf"/>
</dbReference>
<keyword evidence="4" id="KW-0408">Iron</keyword>
<dbReference type="GO" id="GO:0051536">
    <property type="term" value="F:iron-sulfur cluster binding"/>
    <property type="evidence" value="ECO:0007669"/>
    <property type="project" value="UniProtKB-KW"/>
</dbReference>
<evidence type="ECO:0000256" key="5">
    <source>
        <dbReference type="ARBA" id="ARBA00023014"/>
    </source>
</evidence>
<accession>A0A7V6A2G7</accession>
<dbReference type="InterPro" id="IPR013785">
    <property type="entry name" value="Aldolase_TIM"/>
</dbReference>
<evidence type="ECO:0000259" key="6">
    <source>
        <dbReference type="PROSITE" id="PS51918"/>
    </source>
</evidence>
<sequence>MTQRSKLNLGAVAKNILPLLPHPWIGLKLMALEGEKWLFNMLNPQAASGKARAIRQVSIRITDVCNLRCHTCGQWGDHGFLHGRSLAELKKEEVTPERYLEVFADLVAHGHRPLIYLWGGEPMLYEGTLPIIRGAAHLGLPTSIATNGTRVAARARELVEAPLFLLQMSIDGHTAATHNRARPAAGNADNFADINKALAEVHKARRARRTNLPLIASLTTISRENYRHLIDIYETFRDRVDLAVFYLSWWIDEESAKAHDRDFLRRFGFKPQCPWGWLGDWRPDDFQELNRQLNLLQERSQPWSAPPVVMIPSILGEENLRTYYTNHRERFGYDQCVSIFQVVEIDSNGDLSPCRDYHDYVVGNIKEHTISELWNSERYKAFRKSLATEGLMPVCSRCCGLMGY</sequence>
<dbReference type="PROSITE" id="PS51918">
    <property type="entry name" value="RADICAL_SAM"/>
    <property type="match status" value="1"/>
</dbReference>
<comment type="caution">
    <text evidence="7">The sequence shown here is derived from an EMBL/GenBank/DDBJ whole genome shotgun (WGS) entry which is preliminary data.</text>
</comment>
<dbReference type="AlphaFoldDB" id="A0A7V6A2G7"/>
<organism evidence="7">
    <name type="scientific">Desulfobacca acetoxidans</name>
    <dbReference type="NCBI Taxonomy" id="60893"/>
    <lineage>
        <taxon>Bacteria</taxon>
        <taxon>Pseudomonadati</taxon>
        <taxon>Thermodesulfobacteriota</taxon>
        <taxon>Desulfobaccia</taxon>
        <taxon>Desulfobaccales</taxon>
        <taxon>Desulfobaccaceae</taxon>
        <taxon>Desulfobacca</taxon>
    </lineage>
</organism>
<evidence type="ECO:0000256" key="4">
    <source>
        <dbReference type="ARBA" id="ARBA00023004"/>
    </source>
</evidence>
<dbReference type="InterPro" id="IPR023885">
    <property type="entry name" value="4Fe4S-binding_SPASM_dom"/>
</dbReference>
<feature type="domain" description="Radical SAM core" evidence="6">
    <location>
        <begin position="51"/>
        <end position="299"/>
    </location>
</feature>
<evidence type="ECO:0000256" key="1">
    <source>
        <dbReference type="ARBA" id="ARBA00001966"/>
    </source>
</evidence>
<evidence type="ECO:0000256" key="3">
    <source>
        <dbReference type="ARBA" id="ARBA00022723"/>
    </source>
</evidence>
<dbReference type="Pfam" id="PF04055">
    <property type="entry name" value="Radical_SAM"/>
    <property type="match status" value="1"/>
</dbReference>
<keyword evidence="3" id="KW-0479">Metal-binding</keyword>
<dbReference type="GO" id="GO:0046872">
    <property type="term" value="F:metal ion binding"/>
    <property type="evidence" value="ECO:0007669"/>
    <property type="project" value="UniProtKB-KW"/>
</dbReference>
<protein>
    <submittedName>
        <fullName evidence="7">Radical SAM protein</fullName>
    </submittedName>
</protein>
<dbReference type="Pfam" id="PF13186">
    <property type="entry name" value="SPASM"/>
    <property type="match status" value="1"/>
</dbReference>
<evidence type="ECO:0000256" key="2">
    <source>
        <dbReference type="ARBA" id="ARBA00022691"/>
    </source>
</evidence>
<dbReference type="PANTHER" id="PTHR11228:SF7">
    <property type="entry name" value="PQQA PEPTIDE CYCLASE"/>
    <property type="match status" value="1"/>
</dbReference>
<comment type="cofactor">
    <cofactor evidence="1">
        <name>[4Fe-4S] cluster</name>
        <dbReference type="ChEBI" id="CHEBI:49883"/>
    </cofactor>
</comment>
<dbReference type="Gene3D" id="3.20.20.70">
    <property type="entry name" value="Aldolase class I"/>
    <property type="match status" value="1"/>
</dbReference>